<sequence length="46" mass="5398">MADNESQQDGIVHEDGQFEEVLPRSQRKTKGKIKKNNDFDYSTRTR</sequence>
<dbReference type="Proteomes" id="UP000265520">
    <property type="component" value="Unassembled WGS sequence"/>
</dbReference>
<feature type="non-terminal residue" evidence="2">
    <location>
        <position position="46"/>
    </location>
</feature>
<evidence type="ECO:0000313" key="2">
    <source>
        <dbReference type="EMBL" id="MCI54207.1"/>
    </source>
</evidence>
<feature type="compositionally biased region" description="Basic and acidic residues" evidence="1">
    <location>
        <begin position="35"/>
        <end position="46"/>
    </location>
</feature>
<evidence type="ECO:0000313" key="3">
    <source>
        <dbReference type="Proteomes" id="UP000265520"/>
    </source>
</evidence>
<protein>
    <submittedName>
        <fullName evidence="2">Uncharacterized protein</fullName>
    </submittedName>
</protein>
<dbReference type="AlphaFoldDB" id="A0A392T1F1"/>
<proteinExistence type="predicted"/>
<evidence type="ECO:0000256" key="1">
    <source>
        <dbReference type="SAM" id="MobiDB-lite"/>
    </source>
</evidence>
<name>A0A392T1F1_9FABA</name>
<dbReference type="EMBL" id="LXQA010475724">
    <property type="protein sequence ID" value="MCI54207.1"/>
    <property type="molecule type" value="Genomic_DNA"/>
</dbReference>
<comment type="caution">
    <text evidence="2">The sequence shown here is derived from an EMBL/GenBank/DDBJ whole genome shotgun (WGS) entry which is preliminary data.</text>
</comment>
<reference evidence="2 3" key="1">
    <citation type="journal article" date="2018" name="Front. Plant Sci.">
        <title>Red Clover (Trifolium pratense) and Zigzag Clover (T. medium) - A Picture of Genomic Similarities and Differences.</title>
        <authorList>
            <person name="Dluhosova J."/>
            <person name="Istvanek J."/>
            <person name="Nedelnik J."/>
            <person name="Repkova J."/>
        </authorList>
    </citation>
    <scope>NUCLEOTIDE SEQUENCE [LARGE SCALE GENOMIC DNA]</scope>
    <source>
        <strain evidence="3">cv. 10/8</strain>
        <tissue evidence="2">Leaf</tissue>
    </source>
</reference>
<accession>A0A392T1F1</accession>
<feature type="compositionally biased region" description="Basic residues" evidence="1">
    <location>
        <begin position="25"/>
        <end position="34"/>
    </location>
</feature>
<feature type="region of interest" description="Disordered" evidence="1">
    <location>
        <begin position="1"/>
        <end position="46"/>
    </location>
</feature>
<organism evidence="2 3">
    <name type="scientific">Trifolium medium</name>
    <dbReference type="NCBI Taxonomy" id="97028"/>
    <lineage>
        <taxon>Eukaryota</taxon>
        <taxon>Viridiplantae</taxon>
        <taxon>Streptophyta</taxon>
        <taxon>Embryophyta</taxon>
        <taxon>Tracheophyta</taxon>
        <taxon>Spermatophyta</taxon>
        <taxon>Magnoliopsida</taxon>
        <taxon>eudicotyledons</taxon>
        <taxon>Gunneridae</taxon>
        <taxon>Pentapetalae</taxon>
        <taxon>rosids</taxon>
        <taxon>fabids</taxon>
        <taxon>Fabales</taxon>
        <taxon>Fabaceae</taxon>
        <taxon>Papilionoideae</taxon>
        <taxon>50 kb inversion clade</taxon>
        <taxon>NPAAA clade</taxon>
        <taxon>Hologalegina</taxon>
        <taxon>IRL clade</taxon>
        <taxon>Trifolieae</taxon>
        <taxon>Trifolium</taxon>
    </lineage>
</organism>
<keyword evidence="3" id="KW-1185">Reference proteome</keyword>